<dbReference type="Proteomes" id="UP001174909">
    <property type="component" value="Unassembled WGS sequence"/>
</dbReference>
<keyword evidence="3" id="KW-1185">Reference proteome</keyword>
<organism evidence="2 3">
    <name type="scientific">Geodia barretti</name>
    <name type="common">Barrett's horny sponge</name>
    <dbReference type="NCBI Taxonomy" id="519541"/>
    <lineage>
        <taxon>Eukaryota</taxon>
        <taxon>Metazoa</taxon>
        <taxon>Porifera</taxon>
        <taxon>Demospongiae</taxon>
        <taxon>Heteroscleromorpha</taxon>
        <taxon>Tetractinellida</taxon>
        <taxon>Astrophorina</taxon>
        <taxon>Geodiidae</taxon>
        <taxon>Geodia</taxon>
    </lineage>
</organism>
<comment type="caution">
    <text evidence="2">The sequence shown here is derived from an EMBL/GenBank/DDBJ whole genome shotgun (WGS) entry which is preliminary data.</text>
</comment>
<dbReference type="AlphaFoldDB" id="A0AA35SX68"/>
<protein>
    <recommendedName>
        <fullName evidence="1">ZU5 domain-containing protein</fullName>
    </recommendedName>
</protein>
<reference evidence="2" key="1">
    <citation type="submission" date="2023-03" db="EMBL/GenBank/DDBJ databases">
        <authorList>
            <person name="Steffen K."/>
            <person name="Cardenas P."/>
        </authorList>
    </citation>
    <scope>NUCLEOTIDE SEQUENCE</scope>
</reference>
<dbReference type="EMBL" id="CASHTH010002946">
    <property type="protein sequence ID" value="CAI8037528.1"/>
    <property type="molecule type" value="Genomic_DNA"/>
</dbReference>
<dbReference type="InterPro" id="IPR000906">
    <property type="entry name" value="ZU5_dom"/>
</dbReference>
<dbReference type="Gene3D" id="2.60.220.30">
    <property type="match status" value="1"/>
</dbReference>
<gene>
    <name evidence="2" type="ORF">GBAR_LOCUS20992</name>
</gene>
<accession>A0AA35SX68</accession>
<name>A0AA35SX68_GEOBA</name>
<evidence type="ECO:0000313" key="2">
    <source>
        <dbReference type="EMBL" id="CAI8037528.1"/>
    </source>
</evidence>
<evidence type="ECO:0000313" key="3">
    <source>
        <dbReference type="Proteomes" id="UP001174909"/>
    </source>
</evidence>
<sequence>MLQPVGTVPHDFPERPTISYKTKPLEGSDDYSLVLHSPPASPIYKETIRFRMAGDRMRSAPLRAFGQFPSFLASDSIKSDTKFRTWSENISVPQELSAAKSARIYCNLEELRRENQEVNTDPLMESGTSKSLPHELQQSPYFQLKLLESSLDSEIPFVYTGKKTEVHWNEVGISLFFPAAECDKDIKFTIKAVNDDYILPSENKDMPLASSVYQISASDALPAPVTVRMAHCAVVKRDNTLRFMTAHGKSPHIFKPVPSGVFPHGEFYGELELREFSFFTISAKHQGLEHAICSTRVSMQRRLS</sequence>
<dbReference type="Pfam" id="PF00791">
    <property type="entry name" value="ZU5"/>
    <property type="match status" value="1"/>
</dbReference>
<feature type="domain" description="ZU5" evidence="1">
    <location>
        <begin position="167"/>
        <end position="239"/>
    </location>
</feature>
<proteinExistence type="predicted"/>
<evidence type="ECO:0000259" key="1">
    <source>
        <dbReference type="Pfam" id="PF00791"/>
    </source>
</evidence>